<reference evidence="2" key="1">
    <citation type="journal article" date="2014" name="Int. J. Syst. Evol. Microbiol.">
        <title>Complete genome sequence of Corynebacterium casei LMG S-19264T (=DSM 44701T), isolated from a smear-ripened cheese.</title>
        <authorList>
            <consortium name="US DOE Joint Genome Institute (JGI-PGF)"/>
            <person name="Walter F."/>
            <person name="Albersmeier A."/>
            <person name="Kalinowski J."/>
            <person name="Ruckert C."/>
        </authorList>
    </citation>
    <scope>NUCLEOTIDE SEQUENCE</scope>
    <source>
        <strain evidence="2">CGMCC 1.3617</strain>
    </source>
</reference>
<dbReference type="AlphaFoldDB" id="A0A917NFE3"/>
<name>A0A917NFE3_9PROT</name>
<evidence type="ECO:0000313" key="2">
    <source>
        <dbReference type="EMBL" id="GGI97728.1"/>
    </source>
</evidence>
<feature type="chain" id="PRO_5037435693" evidence="1">
    <location>
        <begin position="21"/>
        <end position="75"/>
    </location>
</feature>
<organism evidence="2 3">
    <name type="scientific">Neoroseomonas lacus</name>
    <dbReference type="NCBI Taxonomy" id="287609"/>
    <lineage>
        <taxon>Bacteria</taxon>
        <taxon>Pseudomonadati</taxon>
        <taxon>Pseudomonadota</taxon>
        <taxon>Alphaproteobacteria</taxon>
        <taxon>Acetobacterales</taxon>
        <taxon>Acetobacteraceae</taxon>
        <taxon>Neoroseomonas</taxon>
    </lineage>
</organism>
<proteinExistence type="predicted"/>
<keyword evidence="1" id="KW-0732">Signal</keyword>
<dbReference type="EMBL" id="BMKW01000001">
    <property type="protein sequence ID" value="GGI97728.1"/>
    <property type="molecule type" value="Genomic_DNA"/>
</dbReference>
<protein>
    <submittedName>
        <fullName evidence="2">Uncharacterized protein</fullName>
    </submittedName>
</protein>
<accession>A0A917NFE3</accession>
<dbReference type="RefSeq" id="WP_188964916.1">
    <property type="nucleotide sequence ID" value="NZ_BMKW01000001.1"/>
</dbReference>
<evidence type="ECO:0000313" key="3">
    <source>
        <dbReference type="Proteomes" id="UP000661507"/>
    </source>
</evidence>
<dbReference type="Proteomes" id="UP000661507">
    <property type="component" value="Unassembled WGS sequence"/>
</dbReference>
<feature type="signal peptide" evidence="1">
    <location>
        <begin position="1"/>
        <end position="20"/>
    </location>
</feature>
<evidence type="ECO:0000256" key="1">
    <source>
        <dbReference type="SAM" id="SignalP"/>
    </source>
</evidence>
<gene>
    <name evidence="2" type="ORF">GCM10011320_00550</name>
</gene>
<sequence length="75" mass="7758">MLTRRLLPIAIVPMMALPRAAGLATAVATPAPATRNCGDPGGSFIACEALRDMLPLATGSRCPFCGGMNRLMGDK</sequence>
<reference evidence="2" key="2">
    <citation type="submission" date="2020-09" db="EMBL/GenBank/DDBJ databases">
        <authorList>
            <person name="Sun Q."/>
            <person name="Zhou Y."/>
        </authorList>
    </citation>
    <scope>NUCLEOTIDE SEQUENCE</scope>
    <source>
        <strain evidence="2">CGMCC 1.3617</strain>
    </source>
</reference>
<keyword evidence="3" id="KW-1185">Reference proteome</keyword>
<comment type="caution">
    <text evidence="2">The sequence shown here is derived from an EMBL/GenBank/DDBJ whole genome shotgun (WGS) entry which is preliminary data.</text>
</comment>